<protein>
    <submittedName>
        <fullName evidence="4">Cell division protein SepF</fullName>
    </submittedName>
</protein>
<feature type="compositionally biased region" description="Polar residues" evidence="1">
    <location>
        <begin position="40"/>
        <end position="50"/>
    </location>
</feature>
<keyword evidence="3" id="KW-1185">Reference proteome</keyword>
<gene>
    <name evidence="2" type="ORF">NBR_LOCUS14025</name>
</gene>
<dbReference type="AlphaFoldDB" id="A0A0N4YBY9"/>
<evidence type="ECO:0000256" key="1">
    <source>
        <dbReference type="SAM" id="MobiDB-lite"/>
    </source>
</evidence>
<reference evidence="2 3" key="2">
    <citation type="submission" date="2018-11" db="EMBL/GenBank/DDBJ databases">
        <authorList>
            <consortium name="Pathogen Informatics"/>
        </authorList>
    </citation>
    <scope>NUCLEOTIDE SEQUENCE [LARGE SCALE GENOMIC DNA]</scope>
</reference>
<evidence type="ECO:0000313" key="3">
    <source>
        <dbReference type="Proteomes" id="UP000271162"/>
    </source>
</evidence>
<proteinExistence type="predicted"/>
<dbReference type="EMBL" id="UYSL01021221">
    <property type="protein sequence ID" value="VDL77614.1"/>
    <property type="molecule type" value="Genomic_DNA"/>
</dbReference>
<evidence type="ECO:0000313" key="4">
    <source>
        <dbReference type="WBParaSite" id="NBR_0001402401-mRNA-1"/>
    </source>
</evidence>
<reference evidence="4" key="1">
    <citation type="submission" date="2017-02" db="UniProtKB">
        <authorList>
            <consortium name="WormBaseParasite"/>
        </authorList>
    </citation>
    <scope>IDENTIFICATION</scope>
</reference>
<sequence length="74" mass="7872">MIGIFGKSATSDTEEDGSVEDKTPVVQMKRQIPAPVQPIPSRSTSNTGMLSQYLAGGGSTKNDTTSDSDDDFFK</sequence>
<evidence type="ECO:0000313" key="2">
    <source>
        <dbReference type="EMBL" id="VDL77614.1"/>
    </source>
</evidence>
<dbReference type="Proteomes" id="UP000271162">
    <property type="component" value="Unassembled WGS sequence"/>
</dbReference>
<organism evidence="4">
    <name type="scientific">Nippostrongylus brasiliensis</name>
    <name type="common">Rat hookworm</name>
    <dbReference type="NCBI Taxonomy" id="27835"/>
    <lineage>
        <taxon>Eukaryota</taxon>
        <taxon>Metazoa</taxon>
        <taxon>Ecdysozoa</taxon>
        <taxon>Nematoda</taxon>
        <taxon>Chromadorea</taxon>
        <taxon>Rhabditida</taxon>
        <taxon>Rhabditina</taxon>
        <taxon>Rhabditomorpha</taxon>
        <taxon>Strongyloidea</taxon>
        <taxon>Heligmosomidae</taxon>
        <taxon>Nippostrongylus</taxon>
    </lineage>
</organism>
<feature type="region of interest" description="Disordered" evidence="1">
    <location>
        <begin position="1"/>
        <end position="74"/>
    </location>
</feature>
<name>A0A0N4YBY9_NIPBR</name>
<accession>A0A0N4YBY9</accession>
<dbReference type="WBParaSite" id="NBR_0001402401-mRNA-1">
    <property type="protein sequence ID" value="NBR_0001402401-mRNA-1"/>
    <property type="gene ID" value="NBR_0001402401"/>
</dbReference>